<sequence length="543" mass="59785">MDPIAINSDIDVENFEVGGSSLDEEPIRTSDLSDDAEVTNLQRKRKSISDSRLLARILNDLQGINTAKLNPLNFEPRDSRRNRFLRDDDIDHRDFDPPTYRNATHPLTYFERLKEKEVPPLLKQASPVRTYNRNTPPPLKHKDAGSPHLSPISPIDLHSNPTVDMSQGNRAIPPISTLKKHFTSALALRGELASTSSAIDSHSSKVSVHSMSKKPPIDSHSSSSSETGSTSAACLSHLDFNLIPPAKETSSSTVDLHPVNSSSPFECHTAKTGWSNEKLANADSRNKTLRPDYCHVSPVDLHPSSRGGEDFSGVFCNDKSPPVFVSSIAAFPPIDSHSSSKRDKFRGRYATSTAPSNRLSPIDMHPKSPKHTADLHSSSKRYHFLESLSTSRASSEVKTAPRTSYSPIDLHPISPKHTADLHSLSKNGSQKQLFTIDLHPISPKHTADLHSLSRRDNFLESLSTSRASSEVKTAPRSSYSPIDLHPISPKHTADLHSLSRRDYFLESLSTSRASSEVKTAPRSSYSPIDLHPMSPNIPLTSTL</sequence>
<gene>
    <name evidence="2" type="ORF">F7725_016214</name>
</gene>
<evidence type="ECO:0000313" key="2">
    <source>
        <dbReference type="EMBL" id="KAF3855491.1"/>
    </source>
</evidence>
<feature type="compositionally biased region" description="Polar residues" evidence="1">
    <location>
        <begin position="515"/>
        <end position="526"/>
    </location>
</feature>
<feature type="compositionally biased region" description="Polar residues" evidence="1">
    <location>
        <begin position="463"/>
        <end position="480"/>
    </location>
</feature>
<feature type="region of interest" description="Disordered" evidence="1">
    <location>
        <begin position="128"/>
        <end position="147"/>
    </location>
</feature>
<feature type="compositionally biased region" description="Polar residues" evidence="1">
    <location>
        <begin position="350"/>
        <end position="359"/>
    </location>
</feature>
<dbReference type="OrthoDB" id="21204at2759"/>
<keyword evidence="3" id="KW-1185">Reference proteome</keyword>
<feature type="region of interest" description="Disordered" evidence="1">
    <location>
        <begin position="336"/>
        <end position="377"/>
    </location>
</feature>
<dbReference type="Proteomes" id="UP000518266">
    <property type="component" value="Unassembled WGS sequence"/>
</dbReference>
<feature type="region of interest" description="Disordered" evidence="1">
    <location>
        <begin position="390"/>
        <end position="423"/>
    </location>
</feature>
<proteinExistence type="predicted"/>
<name>A0A7J5Z2Z5_DISMA</name>
<organism evidence="2 3">
    <name type="scientific">Dissostichus mawsoni</name>
    <name type="common">Antarctic cod</name>
    <dbReference type="NCBI Taxonomy" id="36200"/>
    <lineage>
        <taxon>Eukaryota</taxon>
        <taxon>Metazoa</taxon>
        <taxon>Chordata</taxon>
        <taxon>Craniata</taxon>
        <taxon>Vertebrata</taxon>
        <taxon>Euteleostomi</taxon>
        <taxon>Actinopterygii</taxon>
        <taxon>Neopterygii</taxon>
        <taxon>Teleostei</taxon>
        <taxon>Neoteleostei</taxon>
        <taxon>Acanthomorphata</taxon>
        <taxon>Eupercaria</taxon>
        <taxon>Perciformes</taxon>
        <taxon>Notothenioidei</taxon>
        <taxon>Nototheniidae</taxon>
        <taxon>Dissostichus</taxon>
    </lineage>
</organism>
<evidence type="ECO:0000313" key="3">
    <source>
        <dbReference type="Proteomes" id="UP000518266"/>
    </source>
</evidence>
<feature type="compositionally biased region" description="Polar residues" evidence="1">
    <location>
        <begin position="390"/>
        <end position="406"/>
    </location>
</feature>
<dbReference type="AlphaFoldDB" id="A0A7J5Z2Z5"/>
<dbReference type="EMBL" id="JAAKFY010000006">
    <property type="protein sequence ID" value="KAF3855491.1"/>
    <property type="molecule type" value="Genomic_DNA"/>
</dbReference>
<feature type="region of interest" description="Disordered" evidence="1">
    <location>
        <begin position="515"/>
        <end position="543"/>
    </location>
</feature>
<protein>
    <submittedName>
        <fullName evidence="2">Uncharacterized protein</fullName>
    </submittedName>
</protein>
<feature type="region of interest" description="Disordered" evidence="1">
    <location>
        <begin position="195"/>
        <end position="230"/>
    </location>
</feature>
<evidence type="ECO:0000256" key="1">
    <source>
        <dbReference type="SAM" id="MobiDB-lite"/>
    </source>
</evidence>
<reference evidence="2 3" key="1">
    <citation type="submission" date="2020-03" db="EMBL/GenBank/DDBJ databases">
        <title>Dissostichus mawsoni Genome sequencing and assembly.</title>
        <authorList>
            <person name="Park H."/>
        </authorList>
    </citation>
    <scope>NUCLEOTIDE SEQUENCE [LARGE SCALE GENOMIC DNA]</scope>
    <source>
        <strain evidence="2">DM0001</strain>
        <tissue evidence="2">Muscle</tissue>
    </source>
</reference>
<accession>A0A7J5Z2Z5</accession>
<comment type="caution">
    <text evidence="2">The sequence shown here is derived from an EMBL/GenBank/DDBJ whole genome shotgun (WGS) entry which is preliminary data.</text>
</comment>
<feature type="region of interest" description="Disordered" evidence="1">
    <location>
        <begin position="463"/>
        <end position="490"/>
    </location>
</feature>